<keyword evidence="2" id="KW-0328">Glycosyltransferase</keyword>
<keyword evidence="6" id="KW-1185">Reference proteome</keyword>
<evidence type="ECO:0000313" key="5">
    <source>
        <dbReference type="EMBL" id="GAA1777957.1"/>
    </source>
</evidence>
<dbReference type="PANTHER" id="PTHR43630:SF1">
    <property type="entry name" value="POLY-BETA-1,6-N-ACETYL-D-GLUCOSAMINE SYNTHASE"/>
    <property type="match status" value="1"/>
</dbReference>
<gene>
    <name evidence="5" type="ORF">GCM10009768_03190</name>
</gene>
<feature type="transmembrane region" description="Helical" evidence="4">
    <location>
        <begin position="293"/>
        <end position="315"/>
    </location>
</feature>
<dbReference type="PANTHER" id="PTHR43630">
    <property type="entry name" value="POLY-BETA-1,6-N-ACETYL-D-GLUCOSAMINE SYNTHASE"/>
    <property type="match status" value="1"/>
</dbReference>
<evidence type="ECO:0000256" key="1">
    <source>
        <dbReference type="ARBA" id="ARBA00006739"/>
    </source>
</evidence>
<dbReference type="SUPFAM" id="SSF53448">
    <property type="entry name" value="Nucleotide-diphospho-sugar transferases"/>
    <property type="match status" value="1"/>
</dbReference>
<evidence type="ECO:0000313" key="6">
    <source>
        <dbReference type="Proteomes" id="UP001500851"/>
    </source>
</evidence>
<name>A0ABN2L861_9MICO</name>
<accession>A0ABN2L861</accession>
<reference evidence="5 6" key="1">
    <citation type="journal article" date="2019" name="Int. J. Syst. Evol. Microbiol.">
        <title>The Global Catalogue of Microorganisms (GCM) 10K type strain sequencing project: providing services to taxonomists for standard genome sequencing and annotation.</title>
        <authorList>
            <consortium name="The Broad Institute Genomics Platform"/>
            <consortium name="The Broad Institute Genome Sequencing Center for Infectious Disease"/>
            <person name="Wu L."/>
            <person name="Ma J."/>
        </authorList>
    </citation>
    <scope>NUCLEOTIDE SEQUENCE [LARGE SCALE GENOMIC DNA]</scope>
    <source>
        <strain evidence="5 6">JCM 14736</strain>
    </source>
</reference>
<evidence type="ECO:0000256" key="4">
    <source>
        <dbReference type="SAM" id="Phobius"/>
    </source>
</evidence>
<comment type="similarity">
    <text evidence="1">Belongs to the glycosyltransferase 2 family.</text>
</comment>
<comment type="caution">
    <text evidence="5">The sequence shown here is derived from an EMBL/GenBank/DDBJ whole genome shotgun (WGS) entry which is preliminary data.</text>
</comment>
<evidence type="ECO:0000256" key="2">
    <source>
        <dbReference type="ARBA" id="ARBA00022676"/>
    </source>
</evidence>
<dbReference type="Proteomes" id="UP001500851">
    <property type="component" value="Unassembled WGS sequence"/>
</dbReference>
<keyword evidence="4" id="KW-0472">Membrane</keyword>
<feature type="transmembrane region" description="Helical" evidence="4">
    <location>
        <begin position="335"/>
        <end position="358"/>
    </location>
</feature>
<keyword evidence="4" id="KW-0812">Transmembrane</keyword>
<dbReference type="Pfam" id="PF13641">
    <property type="entry name" value="Glyco_tranf_2_3"/>
    <property type="match status" value="1"/>
</dbReference>
<organism evidence="5 6">
    <name type="scientific">Leucobacter iarius</name>
    <dbReference type="NCBI Taxonomy" id="333963"/>
    <lineage>
        <taxon>Bacteria</taxon>
        <taxon>Bacillati</taxon>
        <taxon>Actinomycetota</taxon>
        <taxon>Actinomycetes</taxon>
        <taxon>Micrococcales</taxon>
        <taxon>Microbacteriaceae</taxon>
        <taxon>Leucobacter</taxon>
    </lineage>
</organism>
<evidence type="ECO:0000256" key="3">
    <source>
        <dbReference type="ARBA" id="ARBA00022679"/>
    </source>
</evidence>
<proteinExistence type="inferred from homology"/>
<feature type="transmembrane region" description="Helical" evidence="4">
    <location>
        <begin position="370"/>
        <end position="391"/>
    </location>
</feature>
<keyword evidence="3" id="KW-0808">Transferase</keyword>
<keyword evidence="4" id="KW-1133">Transmembrane helix</keyword>
<dbReference type="InterPro" id="IPR029044">
    <property type="entry name" value="Nucleotide-diphossugar_trans"/>
</dbReference>
<dbReference type="Gene3D" id="3.90.550.10">
    <property type="entry name" value="Spore Coat Polysaccharide Biosynthesis Protein SpsA, Chain A"/>
    <property type="match status" value="1"/>
</dbReference>
<protein>
    <submittedName>
        <fullName evidence="5">Glycosyltransferase</fullName>
    </submittedName>
</protein>
<dbReference type="EMBL" id="BAAAOB010000001">
    <property type="protein sequence ID" value="GAA1777957.1"/>
    <property type="molecule type" value="Genomic_DNA"/>
</dbReference>
<sequence length="463" mass="51262">MFFAGLRTMKKQGATLSTLRGAKYENPFAGEPGTFHTYFLIPCLNEEAVIGATVKALAGSPYSTTIVIDDASDDKTIATAYAHGGDNVIVLERQQPNARQGKGEALNDALNLVRQLVAERGQDVDRVLVTVMDADGRLSDGAMAAVLPLFDDPEVGAIQLAVRIRNRENFLTRFQDFHFWSMTSVTQFGRHQSSTVSLGGNGQFSRLSALNEAGEKPWSESLTEDLDLAVTLAMKKWKLATTPNAAVEQQGVEKIKTLFTQRRRWFQGHMMMAKRLPEIWGNAQLSQLRVLELSAYILTPWVTILPWSILFHWGLFGLIVDGPSFFSFVTGSVTLLIGLVLWYLLAFGPIFVSAFVYWKRDEENRLWMALLHAHCFPLMNYIAFAAVWSALARILKGENGWQKTARVQEGLTDDLVDVRADAEVVSMPATPLGSRVTMHPDRLEGLGHAPTPLRTALALPLAA</sequence>